<proteinExistence type="predicted"/>
<evidence type="ECO:0000259" key="2">
    <source>
        <dbReference type="Pfam" id="PF20651"/>
    </source>
</evidence>
<dbReference type="Gene3D" id="1.10.357.30">
    <property type="entry name" value="Exocyst complex subunit Sec15 C-terminal domain, N-terminal subdomain"/>
    <property type="match status" value="1"/>
</dbReference>
<dbReference type="PANTHER" id="PTHR12702">
    <property type="entry name" value="SEC15"/>
    <property type="match status" value="1"/>
</dbReference>
<feature type="domain" description="Exocyst complex subunit EXOC6/Sec15 C-terminal" evidence="1">
    <location>
        <begin position="398"/>
        <end position="482"/>
    </location>
</feature>
<dbReference type="GO" id="GO:0000145">
    <property type="term" value="C:exocyst"/>
    <property type="evidence" value="ECO:0007669"/>
    <property type="project" value="TreeGrafter"/>
</dbReference>
<dbReference type="Pfam" id="PF04091">
    <property type="entry name" value="Sec15_C"/>
    <property type="match status" value="1"/>
</dbReference>
<name>A0AAW0IUI1_QUESU</name>
<dbReference type="AlphaFoldDB" id="A0AAW0IUI1"/>
<feature type="domain" description="Exocyst complex component EXOC6/Sec15 N-terminal" evidence="2">
    <location>
        <begin position="51"/>
        <end position="220"/>
    </location>
</feature>
<dbReference type="InterPro" id="IPR007225">
    <property type="entry name" value="EXOC6/Sec15"/>
</dbReference>
<dbReference type="InterPro" id="IPR046361">
    <property type="entry name" value="EXOC6/Sec15_C"/>
</dbReference>
<dbReference type="GO" id="GO:0090522">
    <property type="term" value="P:vesicle tethering involved in exocytosis"/>
    <property type="evidence" value="ECO:0007669"/>
    <property type="project" value="InterPro"/>
</dbReference>
<dbReference type="GO" id="GO:0006886">
    <property type="term" value="P:intracellular protein transport"/>
    <property type="evidence" value="ECO:0007669"/>
    <property type="project" value="InterPro"/>
</dbReference>
<gene>
    <name evidence="3" type="primary">SEC15A</name>
    <name evidence="3" type="ORF">CFP56_042351</name>
</gene>
<sequence length="483" mass="54887">MDAKPKRRTATENGDTGDDLVLATLIGNGDDVGPLVRHAFEMGRPEVLLHQLKTVVKKKEVEIEELCKTHYEEFILAVDELRGVLVDAEELKGELSNDNFKLQEVGSALLIKLEELLESYSIKKNVTGAIKMAKICIQLLDLCVKSNNHISDGQFYPALKTVDLIEKNYLQSIPVKTLRMVIEKRIPVIKLHIEKKVTSQFNEWLVHVRSSAKDIGQTAIGHAASARQRDEEMLERQRKAEEQSVSGLGDFAYTLEIEEIDEDSVLKFDLTPLYRAYHIHSCLGLQGQFRDYYYKNRFLQLSSDLQISTAQPFIESYQTFLAQIAGYFIVEDRVLRTAGGLLSADQVETMWETALAKMTSVLEEQFSHMDSATHLLLVKDYVTLLGSTLRRYGYQVGPLLEVLDKSWDKFHALLLDECRQQIVDVIANDTYEQMVMKRDTDYENNVLSFGLQISDIMPAFPYIAPFSSMVPDACRIVRSFVKG</sequence>
<protein>
    <submittedName>
        <fullName evidence="3">Exocyst complex component sec15a</fullName>
    </submittedName>
</protein>
<organism evidence="3 4">
    <name type="scientific">Quercus suber</name>
    <name type="common">Cork oak</name>
    <dbReference type="NCBI Taxonomy" id="58331"/>
    <lineage>
        <taxon>Eukaryota</taxon>
        <taxon>Viridiplantae</taxon>
        <taxon>Streptophyta</taxon>
        <taxon>Embryophyta</taxon>
        <taxon>Tracheophyta</taxon>
        <taxon>Spermatophyta</taxon>
        <taxon>Magnoliopsida</taxon>
        <taxon>eudicotyledons</taxon>
        <taxon>Gunneridae</taxon>
        <taxon>Pentapetalae</taxon>
        <taxon>rosids</taxon>
        <taxon>fabids</taxon>
        <taxon>Fagales</taxon>
        <taxon>Fagaceae</taxon>
        <taxon>Quercus</taxon>
    </lineage>
</organism>
<dbReference type="Proteomes" id="UP000237347">
    <property type="component" value="Unassembled WGS sequence"/>
</dbReference>
<comment type="caution">
    <text evidence="3">The sequence shown here is derived from an EMBL/GenBank/DDBJ whole genome shotgun (WGS) entry which is preliminary data.</text>
</comment>
<dbReference type="PANTHER" id="PTHR12702:SF0">
    <property type="entry name" value="EXOCYST COMPLEX COMPONENT 6"/>
    <property type="match status" value="1"/>
</dbReference>
<evidence type="ECO:0000313" key="3">
    <source>
        <dbReference type="EMBL" id="KAK7817843.1"/>
    </source>
</evidence>
<dbReference type="GO" id="GO:0016020">
    <property type="term" value="C:membrane"/>
    <property type="evidence" value="ECO:0007669"/>
    <property type="project" value="TreeGrafter"/>
</dbReference>
<dbReference type="Pfam" id="PF20651">
    <property type="entry name" value="EXOC6_Sec15_N"/>
    <property type="match status" value="1"/>
</dbReference>
<dbReference type="InterPro" id="IPR042045">
    <property type="entry name" value="EXOC6/Sec15_C_dom1"/>
</dbReference>
<dbReference type="EMBL" id="PKMF04000858">
    <property type="protein sequence ID" value="KAK7817843.1"/>
    <property type="molecule type" value="Genomic_DNA"/>
</dbReference>
<accession>A0AAW0IUI1</accession>
<dbReference type="InterPro" id="IPR048359">
    <property type="entry name" value="EXOC6_Sec15_N"/>
</dbReference>
<dbReference type="GO" id="GO:0006893">
    <property type="term" value="P:Golgi to plasma membrane transport"/>
    <property type="evidence" value="ECO:0007669"/>
    <property type="project" value="TreeGrafter"/>
</dbReference>
<keyword evidence="4" id="KW-1185">Reference proteome</keyword>
<evidence type="ECO:0000259" key="1">
    <source>
        <dbReference type="Pfam" id="PF04091"/>
    </source>
</evidence>
<reference evidence="3 4" key="1">
    <citation type="journal article" date="2018" name="Sci. Data">
        <title>The draft genome sequence of cork oak.</title>
        <authorList>
            <person name="Ramos A.M."/>
            <person name="Usie A."/>
            <person name="Barbosa P."/>
            <person name="Barros P.M."/>
            <person name="Capote T."/>
            <person name="Chaves I."/>
            <person name="Simoes F."/>
            <person name="Abreu I."/>
            <person name="Carrasquinho I."/>
            <person name="Faro C."/>
            <person name="Guimaraes J.B."/>
            <person name="Mendonca D."/>
            <person name="Nobrega F."/>
            <person name="Rodrigues L."/>
            <person name="Saibo N.J.M."/>
            <person name="Varela M.C."/>
            <person name="Egas C."/>
            <person name="Matos J."/>
            <person name="Miguel C.M."/>
            <person name="Oliveira M.M."/>
            <person name="Ricardo C.P."/>
            <person name="Goncalves S."/>
        </authorList>
    </citation>
    <scope>NUCLEOTIDE SEQUENCE [LARGE SCALE GENOMIC DNA]</scope>
    <source>
        <strain evidence="4">cv. HL8</strain>
    </source>
</reference>
<evidence type="ECO:0000313" key="4">
    <source>
        <dbReference type="Proteomes" id="UP000237347"/>
    </source>
</evidence>